<sequence>MPTATLSITDTAFDHPSSPHLSFSVRSGQESLPDQATLIPPLSARSDCERGGERWSEDGMQPDHPLTVERLRNREGCSGGDWKAVVLRMGAKGSRRKWMMTAVSPVVGGRSGVDDDIGHAGGGKC</sequence>
<organism evidence="2 3">
    <name type="scientific">Stephania yunnanensis</name>
    <dbReference type="NCBI Taxonomy" id="152371"/>
    <lineage>
        <taxon>Eukaryota</taxon>
        <taxon>Viridiplantae</taxon>
        <taxon>Streptophyta</taxon>
        <taxon>Embryophyta</taxon>
        <taxon>Tracheophyta</taxon>
        <taxon>Spermatophyta</taxon>
        <taxon>Magnoliopsida</taxon>
        <taxon>Ranunculales</taxon>
        <taxon>Menispermaceae</taxon>
        <taxon>Menispermoideae</taxon>
        <taxon>Cissampelideae</taxon>
        <taxon>Stephania</taxon>
    </lineage>
</organism>
<name>A0AAP0NNE2_9MAGN</name>
<dbReference type="AlphaFoldDB" id="A0AAP0NNE2"/>
<evidence type="ECO:0000313" key="2">
    <source>
        <dbReference type="EMBL" id="KAK9113827.1"/>
    </source>
</evidence>
<reference evidence="2 3" key="1">
    <citation type="submission" date="2024-01" db="EMBL/GenBank/DDBJ databases">
        <title>Genome assemblies of Stephania.</title>
        <authorList>
            <person name="Yang L."/>
        </authorList>
    </citation>
    <scope>NUCLEOTIDE SEQUENCE [LARGE SCALE GENOMIC DNA]</scope>
    <source>
        <strain evidence="2">YNDBR</strain>
        <tissue evidence="2">Leaf</tissue>
    </source>
</reference>
<keyword evidence="3" id="KW-1185">Reference proteome</keyword>
<gene>
    <name evidence="2" type="ORF">Syun_020624</name>
</gene>
<evidence type="ECO:0000256" key="1">
    <source>
        <dbReference type="SAM" id="MobiDB-lite"/>
    </source>
</evidence>
<proteinExistence type="predicted"/>
<accession>A0AAP0NNE2</accession>
<protein>
    <submittedName>
        <fullName evidence="2">Uncharacterized protein</fullName>
    </submittedName>
</protein>
<feature type="region of interest" description="Disordered" evidence="1">
    <location>
        <begin position="1"/>
        <end position="64"/>
    </location>
</feature>
<dbReference type="EMBL" id="JBBNAF010000009">
    <property type="protein sequence ID" value="KAK9113827.1"/>
    <property type="molecule type" value="Genomic_DNA"/>
</dbReference>
<feature type="compositionally biased region" description="Polar residues" evidence="1">
    <location>
        <begin position="19"/>
        <end position="34"/>
    </location>
</feature>
<feature type="compositionally biased region" description="Basic and acidic residues" evidence="1">
    <location>
        <begin position="46"/>
        <end position="57"/>
    </location>
</feature>
<dbReference type="Proteomes" id="UP001420932">
    <property type="component" value="Unassembled WGS sequence"/>
</dbReference>
<evidence type="ECO:0000313" key="3">
    <source>
        <dbReference type="Proteomes" id="UP001420932"/>
    </source>
</evidence>
<comment type="caution">
    <text evidence="2">The sequence shown here is derived from an EMBL/GenBank/DDBJ whole genome shotgun (WGS) entry which is preliminary data.</text>
</comment>
<feature type="compositionally biased region" description="Polar residues" evidence="1">
    <location>
        <begin position="1"/>
        <end position="10"/>
    </location>
</feature>